<accession>A0AA38PG43</accession>
<dbReference type="AlphaFoldDB" id="A0AA38PG43"/>
<dbReference type="Gene3D" id="3.30.710.10">
    <property type="entry name" value="Potassium Channel Kv1.1, Chain A"/>
    <property type="match status" value="1"/>
</dbReference>
<feature type="region of interest" description="Disordered" evidence="1">
    <location>
        <begin position="39"/>
        <end position="76"/>
    </location>
</feature>
<name>A0AA38PG43_9AGAR</name>
<dbReference type="Pfam" id="PF00651">
    <property type="entry name" value="BTB"/>
    <property type="match status" value="1"/>
</dbReference>
<evidence type="ECO:0000313" key="4">
    <source>
        <dbReference type="Proteomes" id="UP001163846"/>
    </source>
</evidence>
<dbReference type="SUPFAM" id="SSF54695">
    <property type="entry name" value="POZ domain"/>
    <property type="match status" value="1"/>
</dbReference>
<protein>
    <recommendedName>
        <fullName evidence="2">BTB domain-containing protein</fullName>
    </recommendedName>
</protein>
<dbReference type="Proteomes" id="UP001163846">
    <property type="component" value="Unassembled WGS sequence"/>
</dbReference>
<comment type="caution">
    <text evidence="3">The sequence shown here is derived from an EMBL/GenBank/DDBJ whole genome shotgun (WGS) entry which is preliminary data.</text>
</comment>
<reference evidence="3" key="1">
    <citation type="submission" date="2022-08" db="EMBL/GenBank/DDBJ databases">
        <authorList>
            <consortium name="DOE Joint Genome Institute"/>
            <person name="Min B."/>
            <person name="Riley R."/>
            <person name="Sierra-Patev S."/>
            <person name="Naranjo-Ortiz M."/>
            <person name="Looney B."/>
            <person name="Konkel Z."/>
            <person name="Slot J.C."/>
            <person name="Sakamoto Y."/>
            <person name="Steenwyk J.L."/>
            <person name="Rokas A."/>
            <person name="Carro J."/>
            <person name="Camarero S."/>
            <person name="Ferreira P."/>
            <person name="Molpeceres G."/>
            <person name="Ruiz-Duenas F.J."/>
            <person name="Serrano A."/>
            <person name="Henrissat B."/>
            <person name="Drula E."/>
            <person name="Hughes K.W."/>
            <person name="Mata J.L."/>
            <person name="Ishikawa N.K."/>
            <person name="Vargas-Isla R."/>
            <person name="Ushijima S."/>
            <person name="Smith C.A."/>
            <person name="Ahrendt S."/>
            <person name="Andreopoulos W."/>
            <person name="He G."/>
            <person name="Labutti K."/>
            <person name="Lipzen A."/>
            <person name="Ng V."/>
            <person name="Sandor L."/>
            <person name="Barry K."/>
            <person name="Martinez A.T."/>
            <person name="Xiao Y."/>
            <person name="Gibbons J.G."/>
            <person name="Terashima K."/>
            <person name="Hibbett D.S."/>
            <person name="Grigoriev I.V."/>
        </authorList>
    </citation>
    <scope>NUCLEOTIDE SEQUENCE</scope>
    <source>
        <strain evidence="3">TFB9207</strain>
    </source>
</reference>
<dbReference type="InterPro" id="IPR011333">
    <property type="entry name" value="SKP1/BTB/POZ_sf"/>
</dbReference>
<gene>
    <name evidence="3" type="ORF">F5878DRAFT_722338</name>
</gene>
<sequence>MHSENSKVIESLFGNDPSKAKNIDPVALLGVLLNSGRLASPHPESPASDSSFTHLSPDPTDLSQVESPAVPVMEAPTAKPKDDEFYYDCRTFLVENHLFRLPIHHLAAQSSYFQNLADTTKDGLTEDNPIDLDGTSREDFRQLLRVLCPPRTFQAEPETLSLSQWESVLKLTKKWELDKVKTHAISAIEKLPNVDPVDKIILARTYDVRPWLAPSFNEILQRSKSLTESDVERLGIPTAVHLMGLRDRLRPSGPERKWSLGSERLATVIDFKSLIWDTFPDSKCEEKCEARSVPESATAQPKCEEKSEYHTVLAAPSASSTVELPQLASPWRFSPHPASPSPASNPKIKKGKGVTYENA</sequence>
<proteinExistence type="predicted"/>
<evidence type="ECO:0000259" key="2">
    <source>
        <dbReference type="Pfam" id="PF00651"/>
    </source>
</evidence>
<evidence type="ECO:0000313" key="3">
    <source>
        <dbReference type="EMBL" id="KAJ3842268.1"/>
    </source>
</evidence>
<feature type="region of interest" description="Disordered" evidence="1">
    <location>
        <begin position="328"/>
        <end position="359"/>
    </location>
</feature>
<dbReference type="CDD" id="cd18186">
    <property type="entry name" value="BTB_POZ_ZBTB_KLHL-like"/>
    <property type="match status" value="1"/>
</dbReference>
<evidence type="ECO:0000256" key="1">
    <source>
        <dbReference type="SAM" id="MobiDB-lite"/>
    </source>
</evidence>
<organism evidence="3 4">
    <name type="scientific">Lentinula raphanica</name>
    <dbReference type="NCBI Taxonomy" id="153919"/>
    <lineage>
        <taxon>Eukaryota</taxon>
        <taxon>Fungi</taxon>
        <taxon>Dikarya</taxon>
        <taxon>Basidiomycota</taxon>
        <taxon>Agaricomycotina</taxon>
        <taxon>Agaricomycetes</taxon>
        <taxon>Agaricomycetidae</taxon>
        <taxon>Agaricales</taxon>
        <taxon>Marasmiineae</taxon>
        <taxon>Omphalotaceae</taxon>
        <taxon>Lentinula</taxon>
    </lineage>
</organism>
<dbReference type="EMBL" id="MU806011">
    <property type="protein sequence ID" value="KAJ3842268.1"/>
    <property type="molecule type" value="Genomic_DNA"/>
</dbReference>
<feature type="domain" description="BTB" evidence="2">
    <location>
        <begin position="85"/>
        <end position="188"/>
    </location>
</feature>
<keyword evidence="4" id="KW-1185">Reference proteome</keyword>
<dbReference type="InterPro" id="IPR000210">
    <property type="entry name" value="BTB/POZ_dom"/>
</dbReference>